<dbReference type="EMBL" id="ARYN01000012">
    <property type="protein sequence ID" value="ORL44929.1"/>
    <property type="molecule type" value="Genomic_DNA"/>
</dbReference>
<name>A0A1Y1T1M9_9FLAO</name>
<dbReference type="PANTHER" id="PTHR10272">
    <property type="entry name" value="PLATELET-ACTIVATING FACTOR ACETYLHYDROLASE"/>
    <property type="match status" value="1"/>
</dbReference>
<evidence type="ECO:0000256" key="2">
    <source>
        <dbReference type="ARBA" id="ARBA00022963"/>
    </source>
</evidence>
<dbReference type="PANTHER" id="PTHR10272:SF0">
    <property type="entry name" value="PLATELET-ACTIVATING FACTOR ACETYLHYDROLASE"/>
    <property type="match status" value="1"/>
</dbReference>
<dbReference type="Gene3D" id="3.40.50.1820">
    <property type="entry name" value="alpha/beta hydrolase"/>
    <property type="match status" value="1"/>
</dbReference>
<comment type="caution">
    <text evidence="4">The sequence shown here is derived from an EMBL/GenBank/DDBJ whole genome shotgun (WGS) entry which is preliminary data.</text>
</comment>
<protein>
    <submittedName>
        <fullName evidence="4">Carboxylic ester hydrolase</fullName>
    </submittedName>
</protein>
<dbReference type="GO" id="GO:0003847">
    <property type="term" value="F:1-alkyl-2-acetylglycerophosphocholine esterase activity"/>
    <property type="evidence" value="ECO:0007669"/>
    <property type="project" value="TreeGrafter"/>
</dbReference>
<dbReference type="GO" id="GO:0016042">
    <property type="term" value="P:lipid catabolic process"/>
    <property type="evidence" value="ECO:0007669"/>
    <property type="project" value="UniProtKB-KW"/>
</dbReference>
<reference evidence="4 5" key="1">
    <citation type="submission" date="2013-04" db="EMBL/GenBank/DDBJ databases">
        <title>Zunongwangia sp. 22II14-10F7 Genome Sequencing.</title>
        <authorList>
            <person name="Lai Q."/>
            <person name="Shao Z."/>
        </authorList>
    </citation>
    <scope>NUCLEOTIDE SEQUENCE [LARGE SCALE GENOMIC DNA]</scope>
    <source>
        <strain evidence="4 5">22II14-10F7</strain>
    </source>
</reference>
<proteinExistence type="predicted"/>
<evidence type="ECO:0000313" key="4">
    <source>
        <dbReference type="EMBL" id="ORL44929.1"/>
    </source>
</evidence>
<evidence type="ECO:0000313" key="5">
    <source>
        <dbReference type="Proteomes" id="UP000192746"/>
    </source>
</evidence>
<dbReference type="AlphaFoldDB" id="A0A1Y1T1M9"/>
<keyword evidence="3" id="KW-0443">Lipid metabolism</keyword>
<sequence>MTSSYIVVLVLSWSLPMLLPVFTLPAPTGKFKIGTKYIHIKTDRPELITQDQKDQRELMLKVWYPAQITEEGLEDYLDKGSRLGFATKYGLPAWSMNYLDFIKTHTYIQPAIAKGKFPVLIFSHGHYSNAFGYYSLLEEIVSQGYIVININHTYESTGSIFPNGEIKLYNTTYDSLSNNSEQAEMVWNATQQFQQAENTEEEYQAIKDILTDYVAAKSIQRWSNDISSVIDHLENDKQLSFIATHMKKSGIGVFGHSHGGAAAGQALLDDKRIEAAINIDGTQWGDMINSTLNKAFASISSAWPEEHPNFNNQAFRNKSNADFYNIRINNTGHSNFMDIPLMVNVPAINEAGDMAPFKAYEITNSLILKFFNKYLLNKQNNIYAIENKFEEVSIQTVF</sequence>
<dbReference type="Proteomes" id="UP000192746">
    <property type="component" value="Unassembled WGS sequence"/>
</dbReference>
<organism evidence="4 5">
    <name type="scientific">Zunongwangia atlantica 22II14-10F7</name>
    <dbReference type="NCBI Taxonomy" id="1185767"/>
    <lineage>
        <taxon>Bacteria</taxon>
        <taxon>Pseudomonadati</taxon>
        <taxon>Bacteroidota</taxon>
        <taxon>Flavobacteriia</taxon>
        <taxon>Flavobacteriales</taxon>
        <taxon>Flavobacteriaceae</taxon>
        <taxon>Zunongwangia</taxon>
    </lineage>
</organism>
<dbReference type="SUPFAM" id="SSF53474">
    <property type="entry name" value="alpha/beta-Hydrolases"/>
    <property type="match status" value="1"/>
</dbReference>
<dbReference type="InterPro" id="IPR029058">
    <property type="entry name" value="AB_hydrolase_fold"/>
</dbReference>
<dbReference type="Pfam" id="PF03403">
    <property type="entry name" value="PAF-AH_p_II"/>
    <property type="match status" value="1"/>
</dbReference>
<keyword evidence="2" id="KW-0442">Lipid degradation</keyword>
<keyword evidence="5" id="KW-1185">Reference proteome</keyword>
<evidence type="ECO:0000256" key="1">
    <source>
        <dbReference type="ARBA" id="ARBA00022801"/>
    </source>
</evidence>
<gene>
    <name evidence="4" type="ORF">IIF7_14022</name>
</gene>
<dbReference type="STRING" id="1185767.IIF7_14022"/>
<evidence type="ECO:0000256" key="3">
    <source>
        <dbReference type="ARBA" id="ARBA00023098"/>
    </source>
</evidence>
<keyword evidence="1 4" id="KW-0378">Hydrolase</keyword>
<accession>A0A1Y1T1M9</accession>